<dbReference type="Proteomes" id="UP000247702">
    <property type="component" value="Unassembled WGS sequence"/>
</dbReference>
<organism evidence="4 6">
    <name type="scientific">Rhizophagus clarus</name>
    <dbReference type="NCBI Taxonomy" id="94130"/>
    <lineage>
        <taxon>Eukaryota</taxon>
        <taxon>Fungi</taxon>
        <taxon>Fungi incertae sedis</taxon>
        <taxon>Mucoromycota</taxon>
        <taxon>Glomeromycotina</taxon>
        <taxon>Glomeromycetes</taxon>
        <taxon>Glomerales</taxon>
        <taxon>Glomeraceae</taxon>
        <taxon>Rhizophagus</taxon>
    </lineage>
</organism>
<evidence type="ECO:0000313" key="5">
    <source>
        <dbReference type="EMBL" id="GES99580.1"/>
    </source>
</evidence>
<comment type="caution">
    <text evidence="4">The sequence shown here is derived from an EMBL/GenBank/DDBJ whole genome shotgun (WGS) entry which is preliminary data.</text>
</comment>
<evidence type="ECO:0000313" key="6">
    <source>
        <dbReference type="Proteomes" id="UP000247702"/>
    </source>
</evidence>
<accession>A0A2Z6QJM7</accession>
<keyword evidence="1" id="KW-0238">DNA-binding</keyword>
<keyword evidence="1" id="KW-0539">Nucleus</keyword>
<reference evidence="5" key="2">
    <citation type="submission" date="2019-10" db="EMBL/GenBank/DDBJ databases">
        <title>Conservation and host-specific expression of non-tandemly repeated heterogenous ribosome RNA gene in arbuscular mycorrhizal fungi.</title>
        <authorList>
            <person name="Maeda T."/>
            <person name="Kobayashi Y."/>
            <person name="Nakagawa T."/>
            <person name="Ezawa T."/>
            <person name="Yamaguchi K."/>
            <person name="Bino T."/>
            <person name="Nishimoto Y."/>
            <person name="Shigenobu S."/>
            <person name="Kawaguchi M."/>
        </authorList>
    </citation>
    <scope>NUCLEOTIDE SEQUENCE</scope>
    <source>
        <strain evidence="5">HR1</strain>
    </source>
</reference>
<feature type="domain" description="HMG box" evidence="3">
    <location>
        <begin position="39"/>
        <end position="110"/>
    </location>
</feature>
<dbReference type="Pfam" id="PF00505">
    <property type="entry name" value="HMG_box"/>
    <property type="match status" value="1"/>
</dbReference>
<dbReference type="GO" id="GO:0003677">
    <property type="term" value="F:DNA binding"/>
    <property type="evidence" value="ECO:0007669"/>
    <property type="project" value="UniProtKB-UniRule"/>
</dbReference>
<evidence type="ECO:0000259" key="3">
    <source>
        <dbReference type="PROSITE" id="PS50118"/>
    </source>
</evidence>
<reference evidence="4 6" key="1">
    <citation type="submission" date="2017-11" db="EMBL/GenBank/DDBJ databases">
        <title>The genome of Rhizophagus clarus HR1 reveals common genetic basis of auxotrophy among arbuscular mycorrhizal fungi.</title>
        <authorList>
            <person name="Kobayashi Y."/>
        </authorList>
    </citation>
    <scope>NUCLEOTIDE SEQUENCE [LARGE SCALE GENOMIC DNA]</scope>
    <source>
        <strain evidence="4 6">HR1</strain>
    </source>
</reference>
<dbReference type="InterPro" id="IPR036910">
    <property type="entry name" value="HMG_box_dom_sf"/>
</dbReference>
<proteinExistence type="predicted"/>
<evidence type="ECO:0000256" key="1">
    <source>
        <dbReference type="PROSITE-ProRule" id="PRU00267"/>
    </source>
</evidence>
<dbReference type="InterPro" id="IPR009071">
    <property type="entry name" value="HMG_box_dom"/>
</dbReference>
<keyword evidence="6" id="KW-1185">Reference proteome</keyword>
<dbReference type="EMBL" id="BLAL01000281">
    <property type="protein sequence ID" value="GES99580.1"/>
    <property type="molecule type" value="Genomic_DNA"/>
</dbReference>
<feature type="compositionally biased region" description="Low complexity" evidence="2">
    <location>
        <begin position="199"/>
        <end position="217"/>
    </location>
</feature>
<evidence type="ECO:0000256" key="2">
    <source>
        <dbReference type="SAM" id="MobiDB-lite"/>
    </source>
</evidence>
<feature type="DNA-binding region" description="HMG box" evidence="1">
    <location>
        <begin position="39"/>
        <end position="110"/>
    </location>
</feature>
<dbReference type="AlphaFoldDB" id="A0A2Z6QJM7"/>
<feature type="region of interest" description="Disordered" evidence="2">
    <location>
        <begin position="175"/>
        <end position="217"/>
    </location>
</feature>
<name>A0A2Z6QJM7_9GLOM</name>
<protein>
    <recommendedName>
        <fullName evidence="3">HMG box domain-containing protein</fullName>
    </recommendedName>
</protein>
<feature type="compositionally biased region" description="Basic and acidic residues" evidence="2">
    <location>
        <begin position="175"/>
        <end position="192"/>
    </location>
</feature>
<gene>
    <name evidence="5" type="ORF">RCL2_002607400</name>
    <name evidence="4" type="ORF">RclHR1_01720028</name>
</gene>
<dbReference type="EMBL" id="BEXD01000802">
    <property type="protein sequence ID" value="GBB90307.1"/>
    <property type="molecule type" value="Genomic_DNA"/>
</dbReference>
<dbReference type="OrthoDB" id="2414646at2759"/>
<dbReference type="Gene3D" id="1.10.30.10">
    <property type="entry name" value="High mobility group box domain"/>
    <property type="match status" value="1"/>
</dbReference>
<dbReference type="SUPFAM" id="SSF47095">
    <property type="entry name" value="HMG-box"/>
    <property type="match status" value="1"/>
</dbReference>
<dbReference type="GO" id="GO:0005634">
    <property type="term" value="C:nucleus"/>
    <property type="evidence" value="ECO:0007669"/>
    <property type="project" value="UniProtKB-UniRule"/>
</dbReference>
<evidence type="ECO:0000313" key="4">
    <source>
        <dbReference type="EMBL" id="GBB90307.1"/>
    </source>
</evidence>
<sequence>MSCQTTSVISKESPLLSLPFPPTISASDIINKRKPCRFISKSPNAFLIYRKAFLDHLSLTNHNLRMTEVSKLVSSHWKNETELVKDAYRKISQEVETELSEKRKDCVSYRVVWKNSKYNATRKRNKCGKMGKTTKTKRNKLDTIQSITKFKPTASRGNIFYQFVPAFPNIEHDSKTSKNHVKEVVSTSDHENVCNSPTNSSQNSEFSENSENSEYSENLEYSEFNEFNEYPNYQGSNYDLDCNQLYTNFNNYNNFNDQFSESFISEQQEHLICQPAQKNNGIYEFGLDWYLQSFI</sequence>
<dbReference type="Proteomes" id="UP000615446">
    <property type="component" value="Unassembled WGS sequence"/>
</dbReference>
<dbReference type="PROSITE" id="PS50118">
    <property type="entry name" value="HMG_BOX_2"/>
    <property type="match status" value="1"/>
</dbReference>